<accession>A0A3R9RTW4</accession>
<comment type="cofactor">
    <cofactor evidence="3">
        <name>FMN</name>
        <dbReference type="ChEBI" id="CHEBI:58210"/>
    </cofactor>
    <text evidence="3">Binds 1 FMN per subunit.</text>
</comment>
<dbReference type="GO" id="GO:0046872">
    <property type="term" value="F:metal ion binding"/>
    <property type="evidence" value="ECO:0007669"/>
    <property type="project" value="UniProtKB-KW"/>
</dbReference>
<dbReference type="InterPro" id="IPR003382">
    <property type="entry name" value="Flavoprotein"/>
</dbReference>
<dbReference type="GO" id="GO:0010181">
    <property type="term" value="F:FMN binding"/>
    <property type="evidence" value="ECO:0007669"/>
    <property type="project" value="UniProtKB-UniRule"/>
</dbReference>
<dbReference type="Proteomes" id="UP000277582">
    <property type="component" value="Unassembled WGS sequence"/>
</dbReference>
<comment type="caution">
    <text evidence="3">Lacks conserved residue(s) required for the propagation of feature annotation.</text>
</comment>
<dbReference type="EC" id="4.1.1.36" evidence="3"/>
<dbReference type="AlphaFoldDB" id="A0A3R9RTW4"/>
<keyword evidence="3" id="KW-0511">Multifunctional enzyme</keyword>
<evidence type="ECO:0000313" key="6">
    <source>
        <dbReference type="EMBL" id="RSN78628.1"/>
    </source>
</evidence>
<evidence type="ECO:0000313" key="7">
    <source>
        <dbReference type="Proteomes" id="UP000277582"/>
    </source>
</evidence>
<feature type="binding site" evidence="3">
    <location>
        <position position="291"/>
    </location>
    <ligand>
        <name>CTP</name>
        <dbReference type="ChEBI" id="CHEBI:37563"/>
    </ligand>
</feature>
<feature type="region of interest" description="Phosphopantothenate--cysteine ligase" evidence="3">
    <location>
        <begin position="202"/>
        <end position="416"/>
    </location>
</feature>
<dbReference type="Pfam" id="PF02441">
    <property type="entry name" value="Flavoprotein"/>
    <property type="match status" value="1"/>
</dbReference>
<dbReference type="Gene3D" id="3.40.50.10300">
    <property type="entry name" value="CoaB-like"/>
    <property type="match status" value="1"/>
</dbReference>
<keyword evidence="2 3" id="KW-0456">Lyase</keyword>
<proteinExistence type="inferred from homology"/>
<dbReference type="InterPro" id="IPR035929">
    <property type="entry name" value="CoaB-like_sf"/>
</dbReference>
<comment type="similarity">
    <text evidence="3">In the C-terminal section; belongs to the PPC synthetase family.</text>
</comment>
<comment type="catalytic activity">
    <reaction evidence="3">
        <text>N-[(R)-4-phosphopantothenoyl]-L-cysteine + H(+) = (R)-4'-phosphopantetheine + CO2</text>
        <dbReference type="Rhea" id="RHEA:16793"/>
        <dbReference type="ChEBI" id="CHEBI:15378"/>
        <dbReference type="ChEBI" id="CHEBI:16526"/>
        <dbReference type="ChEBI" id="CHEBI:59458"/>
        <dbReference type="ChEBI" id="CHEBI:61723"/>
        <dbReference type="EC" id="4.1.1.36"/>
    </reaction>
</comment>
<evidence type="ECO:0000259" key="5">
    <source>
        <dbReference type="Pfam" id="PF04127"/>
    </source>
</evidence>
<evidence type="ECO:0000256" key="2">
    <source>
        <dbReference type="ARBA" id="ARBA00023239"/>
    </source>
</evidence>
<dbReference type="HAMAP" id="MF_02225">
    <property type="entry name" value="CoaBC"/>
    <property type="match status" value="1"/>
</dbReference>
<keyword evidence="3" id="KW-0460">Magnesium</keyword>
<evidence type="ECO:0000256" key="3">
    <source>
        <dbReference type="HAMAP-Rule" id="MF_02225"/>
    </source>
</evidence>
<protein>
    <recommendedName>
        <fullName evidence="3">Coenzyme A biosynthesis bifunctional protein CoaBC</fullName>
    </recommendedName>
    <alternativeName>
        <fullName evidence="3">DNA/pantothenate metabolism flavoprotein</fullName>
    </alternativeName>
    <alternativeName>
        <fullName evidence="3">Phosphopantothenoylcysteine synthetase/decarboxylase</fullName>
        <shortName evidence="3">PPCS-PPCDC</shortName>
    </alternativeName>
    <domain>
        <recommendedName>
            <fullName evidence="3">Phosphopantothenoylcysteine decarboxylase</fullName>
            <shortName evidence="3">PPC decarboxylase</shortName>
            <shortName evidence="3">PPC-DC</shortName>
            <ecNumber evidence="3">4.1.1.36</ecNumber>
        </recommendedName>
        <alternativeName>
            <fullName evidence="3">CoaC</fullName>
        </alternativeName>
    </domain>
    <domain>
        <recommendedName>
            <fullName evidence="3">Phosphopantothenate--cysteine ligase</fullName>
            <ecNumber evidence="3">6.3.2.5</ecNumber>
        </recommendedName>
        <alternativeName>
            <fullName evidence="3">CoaB</fullName>
        </alternativeName>
        <alternativeName>
            <fullName evidence="3">Phosphopantothenoylcysteine synthetase</fullName>
            <shortName evidence="3">PPC synthetase</shortName>
            <shortName evidence="3">PPC-S</shortName>
        </alternativeName>
    </domain>
</protein>
<dbReference type="GO" id="GO:0015937">
    <property type="term" value="P:coenzyme A biosynthetic process"/>
    <property type="evidence" value="ECO:0007669"/>
    <property type="project" value="UniProtKB-UniRule"/>
</dbReference>
<comment type="pathway">
    <text evidence="3">Cofactor biosynthesis; coenzyme A biosynthesis.</text>
</comment>
<gene>
    <name evidence="3 6" type="primary">coaBC</name>
    <name evidence="6" type="ORF">D6D85_00745</name>
</gene>
<dbReference type="InterPro" id="IPR036551">
    <property type="entry name" value="Flavin_trans-like"/>
</dbReference>
<feature type="binding site" evidence="3">
    <location>
        <position position="335"/>
    </location>
    <ligand>
        <name>CTP</name>
        <dbReference type="ChEBI" id="CHEBI:37563"/>
    </ligand>
</feature>
<feature type="binding site" evidence="3">
    <location>
        <position position="301"/>
    </location>
    <ligand>
        <name>CTP</name>
        <dbReference type="ChEBI" id="CHEBI:37563"/>
    </ligand>
</feature>
<organism evidence="6 7">
    <name type="scientific">Candidatus Methanodesulfokora washburnensis</name>
    <dbReference type="NCBI Taxonomy" id="2478471"/>
    <lineage>
        <taxon>Archaea</taxon>
        <taxon>Thermoproteota</taxon>
        <taxon>Candidatus Korarchaeia</taxon>
        <taxon>Candidatus Korarchaeia incertae sedis</taxon>
        <taxon>Candidatus Methanodesulfokora</taxon>
    </lineage>
</organism>
<dbReference type="Gene3D" id="3.40.50.1950">
    <property type="entry name" value="Flavin prenyltransferase-like"/>
    <property type="match status" value="1"/>
</dbReference>
<dbReference type="PANTHER" id="PTHR14359">
    <property type="entry name" value="HOMO-OLIGOMERIC FLAVIN CONTAINING CYS DECARBOXYLASE FAMILY"/>
    <property type="match status" value="1"/>
</dbReference>
<evidence type="ECO:0000256" key="1">
    <source>
        <dbReference type="ARBA" id="ARBA00022793"/>
    </source>
</evidence>
<comment type="catalytic activity">
    <reaction evidence="3">
        <text>(R)-4'-phosphopantothenate + L-cysteine + CTP = N-[(R)-4-phosphopantothenoyl]-L-cysteine + CMP + diphosphate + H(+)</text>
        <dbReference type="Rhea" id="RHEA:19397"/>
        <dbReference type="ChEBI" id="CHEBI:10986"/>
        <dbReference type="ChEBI" id="CHEBI:15378"/>
        <dbReference type="ChEBI" id="CHEBI:33019"/>
        <dbReference type="ChEBI" id="CHEBI:35235"/>
        <dbReference type="ChEBI" id="CHEBI:37563"/>
        <dbReference type="ChEBI" id="CHEBI:59458"/>
        <dbReference type="ChEBI" id="CHEBI:60377"/>
        <dbReference type="EC" id="6.3.2.5"/>
    </reaction>
</comment>
<comment type="function">
    <text evidence="3">Catalyzes two sequential steps in the biosynthesis of coenzyme A. In the first step cysteine is conjugated to 4'-phosphopantothenate to form 4-phosphopantothenoylcysteine. In the second step the latter compound is decarboxylated to form 4'-phosphopantotheine.</text>
</comment>
<dbReference type="Pfam" id="PF04127">
    <property type="entry name" value="DFP"/>
    <property type="match status" value="1"/>
</dbReference>
<dbReference type="InterPro" id="IPR005252">
    <property type="entry name" value="CoaBC"/>
</dbReference>
<dbReference type="EMBL" id="RCOS01000015">
    <property type="protein sequence ID" value="RSN78628.1"/>
    <property type="molecule type" value="Genomic_DNA"/>
</dbReference>
<sequence length="416" mass="45421">MEIKQHLVVHPSKAIIGTKSKLLKGKTVVLCICGSVAAVKSPEIARELMRNGADVHAVMSREAMRIIHPHLMEWATGNPVVTRLTGKVEHIALCEGADLVIVAPATANTISKIAHGICDTAVTIIVSTALGRKIPVIIAPAMHESLYKNPFVSENVEKLKKSGIVVVEPEIEGGRAKIASTSRIVGAIINLFTPRSLEGRKVLITAGPTREHMDDVKFLSTPSSGKMGIALAEECAAAGADVTLVLGPTFISPPQGVRVVNVISCEEMMRAVLSLLEERYDIIFLSAAPPDFTFSERQRGKISSDLEELNVRLVKSPRIISEVRKHAPDSIIVGFKAEFGVSAEELVERAYRRLLENDLDFIVANDVSRTDIGFCSDFNEVYIVDRRRNVLHIPRSSKREVAREIIRAVLGERHGS</sequence>
<feature type="domain" description="Flavoprotein" evidence="4">
    <location>
        <begin position="26"/>
        <end position="190"/>
    </location>
</feature>
<keyword evidence="1 3" id="KW-0210">Decarboxylase</keyword>
<dbReference type="GO" id="GO:0015941">
    <property type="term" value="P:pantothenate catabolic process"/>
    <property type="evidence" value="ECO:0007669"/>
    <property type="project" value="InterPro"/>
</dbReference>
<dbReference type="UniPathway" id="UPA00241"/>
<keyword evidence="3" id="KW-0288">FMN</keyword>
<reference evidence="6 7" key="1">
    <citation type="submission" date="2018-10" db="EMBL/GenBank/DDBJ databases">
        <title>Co-occurring genomic capacity for anaerobic methane metabolism and dissimilatory sulfite reduction discovered in the Korarchaeota.</title>
        <authorList>
            <person name="Mckay L.J."/>
            <person name="Dlakic M."/>
            <person name="Fields M.W."/>
            <person name="Delmont T.O."/>
            <person name="Eren A.M."/>
            <person name="Jay Z.J."/>
            <person name="Klingelsmith K.B."/>
            <person name="Rusch D.B."/>
            <person name="Inskeep W.P."/>
        </authorList>
    </citation>
    <scope>NUCLEOTIDE SEQUENCE [LARGE SCALE GENOMIC DNA]</scope>
    <source>
        <strain evidence="6 7">MDKW</strain>
    </source>
</reference>
<keyword evidence="3 6" id="KW-0436">Ligase</keyword>
<feature type="domain" description="DNA/pantothenate metabolism flavoprotein C-terminal" evidence="5">
    <location>
        <begin position="197"/>
        <end position="409"/>
    </location>
</feature>
<name>A0A3R9RTW4_9CREN</name>
<comment type="cofactor">
    <cofactor evidence="3">
        <name>Mg(2+)</name>
        <dbReference type="ChEBI" id="CHEBI:18420"/>
    </cofactor>
</comment>
<dbReference type="NCBIfam" id="TIGR00521">
    <property type="entry name" value="coaBC_dfp"/>
    <property type="match status" value="1"/>
</dbReference>
<keyword evidence="7" id="KW-1185">Reference proteome</keyword>
<dbReference type="EC" id="6.3.2.5" evidence="3"/>
<dbReference type="SUPFAM" id="SSF52507">
    <property type="entry name" value="Homo-oligomeric flavin-containing Cys decarboxylases, HFCD"/>
    <property type="match status" value="1"/>
</dbReference>
<feature type="region of interest" description="Phosphopantothenoylcysteine decarboxylase" evidence="3">
    <location>
        <begin position="1"/>
        <end position="201"/>
    </location>
</feature>
<dbReference type="SUPFAM" id="SSF102645">
    <property type="entry name" value="CoaB-like"/>
    <property type="match status" value="1"/>
</dbReference>
<dbReference type="InterPro" id="IPR007085">
    <property type="entry name" value="DNA/pantothenate-metab_flavo_C"/>
</dbReference>
<dbReference type="PANTHER" id="PTHR14359:SF6">
    <property type="entry name" value="PHOSPHOPANTOTHENOYLCYSTEINE DECARBOXYLASE"/>
    <property type="match status" value="1"/>
</dbReference>
<comment type="caution">
    <text evidence="6">The sequence shown here is derived from an EMBL/GenBank/DDBJ whole genome shotgun (WGS) entry which is preliminary data.</text>
</comment>
<dbReference type="GO" id="GO:0071513">
    <property type="term" value="C:phosphopantothenoylcysteine decarboxylase complex"/>
    <property type="evidence" value="ECO:0007669"/>
    <property type="project" value="TreeGrafter"/>
</dbReference>
<dbReference type="GO" id="GO:0004632">
    <property type="term" value="F:phosphopantothenate--cysteine ligase activity"/>
    <property type="evidence" value="ECO:0007669"/>
    <property type="project" value="UniProtKB-UniRule"/>
</dbReference>
<dbReference type="GO" id="GO:0004633">
    <property type="term" value="F:phosphopantothenoylcysteine decarboxylase activity"/>
    <property type="evidence" value="ECO:0007669"/>
    <property type="project" value="UniProtKB-UniRule"/>
</dbReference>
<keyword evidence="3" id="KW-0285">Flavoprotein</keyword>
<keyword evidence="3" id="KW-0479">Metal-binding</keyword>
<comment type="similarity">
    <text evidence="3">In the N-terminal section; belongs to the HFCD (homo-oligomeric flavin containing Cys decarboxylase) superfamily.</text>
</comment>
<evidence type="ECO:0000259" key="4">
    <source>
        <dbReference type="Pfam" id="PF02441"/>
    </source>
</evidence>